<proteinExistence type="predicted"/>
<feature type="transmembrane region" description="Helical" evidence="1">
    <location>
        <begin position="6"/>
        <end position="26"/>
    </location>
</feature>
<gene>
    <name evidence="2" type="ORF">Rhola_00003610</name>
</gene>
<evidence type="ECO:0000313" key="2">
    <source>
        <dbReference type="EMBL" id="AIC47182.1"/>
    </source>
</evidence>
<feature type="transmembrane region" description="Helical" evidence="1">
    <location>
        <begin position="33"/>
        <end position="54"/>
    </location>
</feature>
<dbReference type="AlphaFoldDB" id="A0A060JF73"/>
<sequence length="87" mass="9206">MKAKWAQIIIIWALVAAETLILVIGFSSEGQNVEASFGAVLAGSIATVSLLQLFQNNAEGFVRKLVYVGGGSYLILAVATAYLFLKG</sequence>
<dbReference type="STRING" id="529884.Rhola_00003610"/>
<accession>A0A060JF73</accession>
<keyword evidence="1" id="KW-0812">Transmembrane</keyword>
<keyword evidence="3" id="KW-1185">Reference proteome</keyword>
<keyword evidence="1" id="KW-0472">Membrane</keyword>
<dbReference type="EMBL" id="CP007490">
    <property type="protein sequence ID" value="AIC47182.1"/>
    <property type="molecule type" value="Genomic_DNA"/>
</dbReference>
<reference evidence="2 3" key="1">
    <citation type="journal article" date="2014" name="Int. J. Syst. Evol. Microbiol.">
        <title>Rhodoluna lacicola gen. nov., sp. nov., a planktonic freshwater bacterium with stream-lined genome.</title>
        <authorList>
            <person name="Hahn M."/>
            <person name="Schmidt J."/>
            <person name="Taipale S.J."/>
            <person name="Doolittle W.F."/>
            <person name="Koll U."/>
        </authorList>
    </citation>
    <scope>NUCLEOTIDE SEQUENCE [LARGE SCALE GENOMIC DNA]</scope>
    <source>
        <strain evidence="2 3">MWH-Ta8</strain>
    </source>
</reference>
<dbReference type="RefSeq" id="WP_038501967.1">
    <property type="nucleotide sequence ID" value="NZ_AP026911.1"/>
</dbReference>
<organism evidence="2 3">
    <name type="scientific">Rhodoluna lacicola</name>
    <dbReference type="NCBI Taxonomy" id="529884"/>
    <lineage>
        <taxon>Bacteria</taxon>
        <taxon>Bacillati</taxon>
        <taxon>Actinomycetota</taxon>
        <taxon>Actinomycetes</taxon>
        <taxon>Micrococcales</taxon>
        <taxon>Microbacteriaceae</taxon>
        <taxon>Luna cluster</taxon>
        <taxon>Luna-1 subcluster</taxon>
        <taxon>Rhodoluna</taxon>
    </lineage>
</organism>
<dbReference type="HOGENOM" id="CLU_2481243_0_0_11"/>
<dbReference type="KEGG" id="rla:Rhola_00003610"/>
<name>A0A060JF73_9MICO</name>
<protein>
    <submittedName>
        <fullName evidence="2">Uncharacterized protein</fullName>
    </submittedName>
</protein>
<dbReference type="Proteomes" id="UP000067708">
    <property type="component" value="Chromosome"/>
</dbReference>
<dbReference type="OrthoDB" id="9960287at2"/>
<feature type="transmembrane region" description="Helical" evidence="1">
    <location>
        <begin position="66"/>
        <end position="85"/>
    </location>
</feature>
<keyword evidence="1" id="KW-1133">Transmembrane helix</keyword>
<evidence type="ECO:0000256" key="1">
    <source>
        <dbReference type="SAM" id="Phobius"/>
    </source>
</evidence>
<evidence type="ECO:0000313" key="3">
    <source>
        <dbReference type="Proteomes" id="UP000067708"/>
    </source>
</evidence>